<gene>
    <name evidence="8" type="ORF">LEP1GSC081_3871</name>
</gene>
<dbReference type="GO" id="GO:0016020">
    <property type="term" value="C:membrane"/>
    <property type="evidence" value="ECO:0007669"/>
    <property type="project" value="InterPro"/>
</dbReference>
<evidence type="ECO:0000259" key="7">
    <source>
        <dbReference type="PROSITE" id="PS50885"/>
    </source>
</evidence>
<keyword evidence="1 3" id="KW-0807">Transducer</keyword>
<evidence type="ECO:0000313" key="8">
    <source>
        <dbReference type="EMBL" id="EKO14497.1"/>
    </source>
</evidence>
<dbReference type="SMART" id="SM00283">
    <property type="entry name" value="MA"/>
    <property type="match status" value="1"/>
</dbReference>
<dbReference type="AlphaFoldDB" id="A0A0E2B042"/>
<name>A0A0E2B042_9LEPT</name>
<keyword evidence="5" id="KW-1133">Transmembrane helix</keyword>
<feature type="region of interest" description="Disordered" evidence="4">
    <location>
        <begin position="382"/>
        <end position="402"/>
    </location>
</feature>
<dbReference type="EMBL" id="AHMY02000054">
    <property type="protein sequence ID" value="EKO14497.1"/>
    <property type="molecule type" value="Genomic_DNA"/>
</dbReference>
<dbReference type="Gene3D" id="1.10.287.950">
    <property type="entry name" value="Methyl-accepting chemotaxis protein"/>
    <property type="match status" value="1"/>
</dbReference>
<keyword evidence="5" id="KW-0472">Membrane</keyword>
<dbReference type="PANTHER" id="PTHR32089">
    <property type="entry name" value="METHYL-ACCEPTING CHEMOTAXIS PROTEIN MCPB"/>
    <property type="match status" value="1"/>
</dbReference>
<feature type="compositionally biased region" description="Basic and acidic residues" evidence="4">
    <location>
        <begin position="382"/>
        <end position="399"/>
    </location>
</feature>
<feature type="transmembrane region" description="Helical" evidence="5">
    <location>
        <begin position="134"/>
        <end position="154"/>
    </location>
</feature>
<dbReference type="InterPro" id="IPR004089">
    <property type="entry name" value="MCPsignal_dom"/>
</dbReference>
<keyword evidence="5" id="KW-0812">Transmembrane</keyword>
<feature type="transmembrane region" description="Helical" evidence="5">
    <location>
        <begin position="45"/>
        <end position="68"/>
    </location>
</feature>
<organism evidence="8 9">
    <name type="scientific">Leptospira kirschneri str. H1</name>
    <dbReference type="NCBI Taxonomy" id="1049966"/>
    <lineage>
        <taxon>Bacteria</taxon>
        <taxon>Pseudomonadati</taxon>
        <taxon>Spirochaetota</taxon>
        <taxon>Spirochaetia</taxon>
        <taxon>Leptospirales</taxon>
        <taxon>Leptospiraceae</taxon>
        <taxon>Leptospira</taxon>
    </lineage>
</organism>
<feature type="transmembrane region" description="Helical" evidence="5">
    <location>
        <begin position="187"/>
        <end position="207"/>
    </location>
</feature>
<dbReference type="PROSITE" id="PS50885">
    <property type="entry name" value="HAMP"/>
    <property type="match status" value="1"/>
</dbReference>
<evidence type="ECO:0000256" key="5">
    <source>
        <dbReference type="SAM" id="Phobius"/>
    </source>
</evidence>
<evidence type="ECO:0000256" key="2">
    <source>
        <dbReference type="ARBA" id="ARBA00029447"/>
    </source>
</evidence>
<evidence type="ECO:0000256" key="3">
    <source>
        <dbReference type="PROSITE-ProRule" id="PRU00284"/>
    </source>
</evidence>
<feature type="region of interest" description="Disordered" evidence="4">
    <location>
        <begin position="308"/>
        <end position="333"/>
    </location>
</feature>
<dbReference type="PROSITE" id="PS50111">
    <property type="entry name" value="CHEMOTAXIS_TRANSDUC_2"/>
    <property type="match status" value="1"/>
</dbReference>
<evidence type="ECO:0000259" key="6">
    <source>
        <dbReference type="PROSITE" id="PS50111"/>
    </source>
</evidence>
<dbReference type="Pfam" id="PF00015">
    <property type="entry name" value="MCPsignal"/>
    <property type="match status" value="1"/>
</dbReference>
<evidence type="ECO:0000256" key="4">
    <source>
        <dbReference type="SAM" id="MobiDB-lite"/>
    </source>
</evidence>
<feature type="domain" description="HAMP" evidence="7">
    <location>
        <begin position="243"/>
        <end position="295"/>
    </location>
</feature>
<dbReference type="SUPFAM" id="SSF58104">
    <property type="entry name" value="Methyl-accepting chemotaxis protein (MCP) signaling domain"/>
    <property type="match status" value="1"/>
</dbReference>
<comment type="similarity">
    <text evidence="2">Belongs to the methyl-accepting chemotaxis (MCP) protein family.</text>
</comment>
<sequence length="600" mass="66237">MNQFESKRLRWKLTIGLELLTSILAVPLAVLFVISAGGYDFNQSIGLIISSTISLTTSFVVPSIRFVILGKLLKNLEDKNWFVLNSKEKSEIKIKILNFPLYNSWFYMIQWSYGIFAAWRIMHLFFVPKTIESLPFAFLPAIIYPVLGVSHFFLTESTLVALLESDRLGDVYTDPEKIKTVGIHTRIFSTISAIAILPIVILGYLLFEETSGWIKLGDVTIPLILTLMFMLIAVGVASFQLSSTIRRNSENMIQIFAKMSDGNLTQVLPTVSSDELGSNTRALSDFVKRLRIIVKRVSKEAIKLSESSKTLGENTSELSRKMEDQAASSEEMSSAVEEISASIHSTASRAESQTLIAKKAQTSLAELEGRIRQVHSALVETKADADRMKGETKSGEEALKGTQKAMEAIDESTTKMGATVNVIREITDRIGLLSLNASIEAARAGEAGKGFAVVAQEIAKLGEQTQENAKRITSAISEALNATKSGREVIESMQTVFQRIGNTVGATLDRISEVALLSDSQLTASDQVKSAFTEFSISSDEIRNHTQEQARTSEEFSKTIVSISETTEFLNSVVAQIDELSIRLNEQADKLKSEMDFFET</sequence>
<comment type="caution">
    <text evidence="8">The sequence shown here is derived from an EMBL/GenBank/DDBJ whole genome shotgun (WGS) entry which is preliminary data.</text>
</comment>
<feature type="transmembrane region" description="Helical" evidence="5">
    <location>
        <begin position="219"/>
        <end position="239"/>
    </location>
</feature>
<protein>
    <submittedName>
        <fullName evidence="8">Methyl-accepting chemotaxis protein signaling domain protein</fullName>
    </submittedName>
</protein>
<reference evidence="8 9" key="1">
    <citation type="submission" date="2012-10" db="EMBL/GenBank/DDBJ databases">
        <authorList>
            <person name="Harkins D.M."/>
            <person name="Durkin A.S."/>
            <person name="Brinkac L.M."/>
            <person name="Selengut J.D."/>
            <person name="Sanka R."/>
            <person name="DePew J."/>
            <person name="Purushe J."/>
            <person name="Peacock S.J."/>
            <person name="Thaipadungpanit J."/>
            <person name="Wuthiekanun V.W."/>
            <person name="Day N.P."/>
            <person name="Vinetz J.M."/>
            <person name="Sutton G.G."/>
            <person name="Nelson W.C."/>
            <person name="Fouts D.E."/>
        </authorList>
    </citation>
    <scope>NUCLEOTIDE SEQUENCE [LARGE SCALE GENOMIC DNA]</scope>
    <source>
        <strain evidence="8 9">H1</strain>
    </source>
</reference>
<dbReference type="InterPro" id="IPR003660">
    <property type="entry name" value="HAMP_dom"/>
</dbReference>
<evidence type="ECO:0000256" key="1">
    <source>
        <dbReference type="ARBA" id="ARBA00023224"/>
    </source>
</evidence>
<evidence type="ECO:0000313" key="9">
    <source>
        <dbReference type="Proteomes" id="UP000006253"/>
    </source>
</evidence>
<feature type="transmembrane region" description="Helical" evidence="5">
    <location>
        <begin position="20"/>
        <end position="39"/>
    </location>
</feature>
<accession>A0A0E2B042</accession>
<dbReference type="Proteomes" id="UP000006253">
    <property type="component" value="Unassembled WGS sequence"/>
</dbReference>
<dbReference type="PANTHER" id="PTHR32089:SF112">
    <property type="entry name" value="LYSOZYME-LIKE PROTEIN-RELATED"/>
    <property type="match status" value="1"/>
</dbReference>
<dbReference type="RefSeq" id="WP_004766407.1">
    <property type="nucleotide sequence ID" value="NZ_AHMY02000054.1"/>
</dbReference>
<feature type="compositionally biased region" description="Polar residues" evidence="4">
    <location>
        <begin position="308"/>
        <end position="317"/>
    </location>
</feature>
<feature type="transmembrane region" description="Helical" evidence="5">
    <location>
        <begin position="105"/>
        <end position="122"/>
    </location>
</feature>
<feature type="domain" description="Methyl-accepting transducer" evidence="6">
    <location>
        <begin position="300"/>
        <end position="564"/>
    </location>
</feature>
<proteinExistence type="inferred from homology"/>
<dbReference type="GO" id="GO:0007165">
    <property type="term" value="P:signal transduction"/>
    <property type="evidence" value="ECO:0007669"/>
    <property type="project" value="UniProtKB-KW"/>
</dbReference>